<dbReference type="EMBL" id="NDYI01000016">
    <property type="protein sequence ID" value="OXZ37614.1"/>
    <property type="molecule type" value="Genomic_DNA"/>
</dbReference>
<dbReference type="GO" id="GO:0005524">
    <property type="term" value="F:ATP binding"/>
    <property type="evidence" value="ECO:0007669"/>
    <property type="project" value="UniProtKB-KW"/>
</dbReference>
<keyword evidence="2 7" id="KW-0812">Transmembrane</keyword>
<accession>A0A233VZ37</accession>
<dbReference type="PROSITE" id="PS00211">
    <property type="entry name" value="ABC_TRANSPORTER_1"/>
    <property type="match status" value="1"/>
</dbReference>
<comment type="subcellular location">
    <subcellularLocation>
        <location evidence="1">Cell membrane</location>
        <topology evidence="1">Multi-pass membrane protein</topology>
    </subcellularLocation>
</comment>
<dbReference type="Pfam" id="PF00664">
    <property type="entry name" value="ABC_membrane"/>
    <property type="match status" value="1"/>
</dbReference>
<evidence type="ECO:0000256" key="4">
    <source>
        <dbReference type="ARBA" id="ARBA00022840"/>
    </source>
</evidence>
<dbReference type="PROSITE" id="PS50893">
    <property type="entry name" value="ABC_TRANSPORTER_2"/>
    <property type="match status" value="1"/>
</dbReference>
<dbReference type="Gene3D" id="1.20.1560.10">
    <property type="entry name" value="ABC transporter type 1, transmembrane domain"/>
    <property type="match status" value="1"/>
</dbReference>
<evidence type="ECO:0000256" key="3">
    <source>
        <dbReference type="ARBA" id="ARBA00022741"/>
    </source>
</evidence>
<dbReference type="InterPro" id="IPR017871">
    <property type="entry name" value="ABC_transporter-like_CS"/>
</dbReference>
<evidence type="ECO:0000313" key="10">
    <source>
        <dbReference type="EMBL" id="OXZ37614.1"/>
    </source>
</evidence>
<evidence type="ECO:0000259" key="8">
    <source>
        <dbReference type="PROSITE" id="PS50893"/>
    </source>
</evidence>
<reference evidence="11" key="1">
    <citation type="submission" date="2017-04" db="EMBL/GenBank/DDBJ databases">
        <title>Finegoldia magna isolated from orthopedic joint implant-associated infections.</title>
        <authorList>
            <person name="Bjorklund S."/>
            <person name="Bruggemann H."/>
            <person name="Jensen A."/>
            <person name="Hellmark B."/>
            <person name="Soderquist B."/>
        </authorList>
    </citation>
    <scope>NUCLEOTIDE SEQUENCE [LARGE SCALE GENOMIC DNA]</scope>
    <source>
        <strain evidence="11">08T492</strain>
    </source>
</reference>
<dbReference type="GO" id="GO:0034775">
    <property type="term" value="P:glutathione transmembrane transport"/>
    <property type="evidence" value="ECO:0007669"/>
    <property type="project" value="InterPro"/>
</dbReference>
<feature type="domain" description="ABC transmembrane type-1" evidence="9">
    <location>
        <begin position="24"/>
        <end position="306"/>
    </location>
</feature>
<dbReference type="Pfam" id="PF00005">
    <property type="entry name" value="ABC_tran"/>
    <property type="match status" value="1"/>
</dbReference>
<dbReference type="RefSeq" id="WP_094202731.1">
    <property type="nucleotide sequence ID" value="NZ_NDYI01000016.1"/>
</dbReference>
<dbReference type="SUPFAM" id="SSF52540">
    <property type="entry name" value="P-loop containing nucleoside triphosphate hydrolases"/>
    <property type="match status" value="1"/>
</dbReference>
<dbReference type="SUPFAM" id="SSF90123">
    <property type="entry name" value="ABC transporter transmembrane region"/>
    <property type="match status" value="1"/>
</dbReference>
<evidence type="ECO:0000256" key="7">
    <source>
        <dbReference type="SAM" id="Phobius"/>
    </source>
</evidence>
<organism evidence="10 11">
    <name type="scientific">Finegoldia magna</name>
    <name type="common">Peptostreptococcus magnus</name>
    <dbReference type="NCBI Taxonomy" id="1260"/>
    <lineage>
        <taxon>Bacteria</taxon>
        <taxon>Bacillati</taxon>
        <taxon>Bacillota</taxon>
        <taxon>Tissierellia</taxon>
        <taxon>Tissierellales</taxon>
        <taxon>Peptoniphilaceae</taxon>
        <taxon>Finegoldia</taxon>
    </lineage>
</organism>
<keyword evidence="4" id="KW-0067">ATP-binding</keyword>
<protein>
    <submittedName>
        <fullName evidence="10">Thiol reductant ABC exporter subunit CydC</fullName>
    </submittedName>
</protein>
<dbReference type="AlphaFoldDB" id="A0A233VZ37"/>
<evidence type="ECO:0000313" key="11">
    <source>
        <dbReference type="Proteomes" id="UP000215361"/>
    </source>
</evidence>
<proteinExistence type="predicted"/>
<dbReference type="PANTHER" id="PTHR24221">
    <property type="entry name" value="ATP-BINDING CASSETTE SUB-FAMILY B"/>
    <property type="match status" value="1"/>
</dbReference>
<feature type="transmembrane region" description="Helical" evidence="7">
    <location>
        <begin position="60"/>
        <end position="77"/>
    </location>
</feature>
<dbReference type="PROSITE" id="PS50929">
    <property type="entry name" value="ABC_TM1F"/>
    <property type="match status" value="1"/>
</dbReference>
<feature type="domain" description="ABC transporter" evidence="8">
    <location>
        <begin position="338"/>
        <end position="549"/>
    </location>
</feature>
<dbReference type="GO" id="GO:0140359">
    <property type="term" value="F:ABC-type transporter activity"/>
    <property type="evidence" value="ECO:0007669"/>
    <property type="project" value="InterPro"/>
</dbReference>
<evidence type="ECO:0000256" key="1">
    <source>
        <dbReference type="ARBA" id="ARBA00004651"/>
    </source>
</evidence>
<dbReference type="InterPro" id="IPR003593">
    <property type="entry name" value="AAA+_ATPase"/>
</dbReference>
<dbReference type="SMART" id="SM00382">
    <property type="entry name" value="AAA"/>
    <property type="match status" value="1"/>
</dbReference>
<evidence type="ECO:0000256" key="2">
    <source>
        <dbReference type="ARBA" id="ARBA00022692"/>
    </source>
</evidence>
<name>A0A233VZ37_FINMA</name>
<feature type="transmembrane region" description="Helical" evidence="7">
    <location>
        <begin position="250"/>
        <end position="268"/>
    </location>
</feature>
<dbReference type="GO" id="GO:0045454">
    <property type="term" value="P:cell redox homeostasis"/>
    <property type="evidence" value="ECO:0007669"/>
    <property type="project" value="InterPro"/>
</dbReference>
<keyword evidence="5 7" id="KW-1133">Transmembrane helix</keyword>
<evidence type="ECO:0000256" key="6">
    <source>
        <dbReference type="ARBA" id="ARBA00023136"/>
    </source>
</evidence>
<feature type="transmembrane region" description="Helical" evidence="7">
    <location>
        <begin position="163"/>
        <end position="181"/>
    </location>
</feature>
<dbReference type="Proteomes" id="UP000215361">
    <property type="component" value="Unassembled WGS sequence"/>
</dbReference>
<gene>
    <name evidence="10" type="ORF">B9N56_05390</name>
</gene>
<dbReference type="GO" id="GO:0016887">
    <property type="term" value="F:ATP hydrolysis activity"/>
    <property type="evidence" value="ECO:0007669"/>
    <property type="project" value="InterPro"/>
</dbReference>
<dbReference type="InterPro" id="IPR027417">
    <property type="entry name" value="P-loop_NTPase"/>
</dbReference>
<dbReference type="PANTHER" id="PTHR24221:SF653">
    <property type="entry name" value="TRANSPORT ATP-BINDING PROTEIN CYDC"/>
    <property type="match status" value="1"/>
</dbReference>
<dbReference type="InterPro" id="IPR036640">
    <property type="entry name" value="ABC1_TM_sf"/>
</dbReference>
<evidence type="ECO:0000256" key="5">
    <source>
        <dbReference type="ARBA" id="ARBA00022989"/>
    </source>
</evidence>
<dbReference type="NCBIfam" id="TIGR02868">
    <property type="entry name" value="CydC"/>
    <property type="match status" value="1"/>
</dbReference>
<feature type="transmembrane region" description="Helical" evidence="7">
    <location>
        <begin position="20"/>
        <end position="40"/>
    </location>
</feature>
<keyword evidence="3" id="KW-0547">Nucleotide-binding</keyword>
<dbReference type="InterPro" id="IPR003439">
    <property type="entry name" value="ABC_transporter-like_ATP-bd"/>
</dbReference>
<dbReference type="InterPro" id="IPR039421">
    <property type="entry name" value="Type_1_exporter"/>
</dbReference>
<dbReference type="GO" id="GO:0034040">
    <property type="term" value="F:ATPase-coupled lipid transmembrane transporter activity"/>
    <property type="evidence" value="ECO:0007669"/>
    <property type="project" value="TreeGrafter"/>
</dbReference>
<dbReference type="InterPro" id="IPR011527">
    <property type="entry name" value="ABC1_TM_dom"/>
</dbReference>
<dbReference type="GO" id="GO:0005886">
    <property type="term" value="C:plasma membrane"/>
    <property type="evidence" value="ECO:0007669"/>
    <property type="project" value="UniProtKB-SubCell"/>
</dbReference>
<comment type="caution">
    <text evidence="10">The sequence shown here is derived from an EMBL/GenBank/DDBJ whole genome shotgun (WGS) entry which is preliminary data.</text>
</comment>
<feature type="transmembrane region" description="Helical" evidence="7">
    <location>
        <begin position="280"/>
        <end position="300"/>
    </location>
</feature>
<sequence>MRRSGFNIMMKLITLVKPLIGFMFLAIIAGVIGNLAAIFIPAYSSYVIANIVSRADQINLNMSFILLIVLAISRGFLRYVEQLCNHFIAFKLLAIIRNKVFRALRRLAPAKLEGKEKGNLISLITSDIELLEVFYAHTISPIFIAFITSVIVVSILFSYSVKAAIFAMISYLIVGLFLPIFSSKSGKKEGLELRNEFADLNSYLLDSLRGMKEVIQYSYGEKRLDYIDETTVKLNRKQERIKVFEAQNRGFTTSIVALLGLIMFVIMKNEMVAIFDINKLIVVTVLFMSSFGPVIALSSLSANLRSTFASGDRVLNILEEKPQVLEVYDQNKTYFSDLKIEDITFSYNDEIILNDFNLSLENGEKLAIFGKSGSGKSTLLKLIMRFWDVDKGEIKISDRNIKQVNTKDLRDIENYMTQETYLFQGSILENIKIAKKDASLNEVIEACKKASIHDFICSLKDGYETNVGELGEKLSSGEKQRIGLARVFLHDAPLYILDEPTSNLDALNEGIILNAISKEENKSMLIVSHRKSALNIADKTIEIKTKRNS</sequence>
<keyword evidence="6 7" id="KW-0472">Membrane</keyword>
<evidence type="ECO:0000259" key="9">
    <source>
        <dbReference type="PROSITE" id="PS50929"/>
    </source>
</evidence>
<dbReference type="Gene3D" id="3.40.50.300">
    <property type="entry name" value="P-loop containing nucleotide triphosphate hydrolases"/>
    <property type="match status" value="1"/>
</dbReference>
<feature type="transmembrane region" description="Helical" evidence="7">
    <location>
        <begin position="133"/>
        <end position="157"/>
    </location>
</feature>
<dbReference type="InterPro" id="IPR014223">
    <property type="entry name" value="ABC_CydC/D"/>
</dbReference>